<dbReference type="InterPro" id="IPR004961">
    <property type="entry name" value="Lipase_chaperone"/>
</dbReference>
<gene>
    <name evidence="16" type="primary">lifO</name>
    <name evidence="17" type="ORF">WG219_12370</name>
</gene>
<evidence type="ECO:0000256" key="10">
    <source>
        <dbReference type="ARBA" id="ARBA00023098"/>
    </source>
</evidence>
<evidence type="ECO:0000313" key="17">
    <source>
        <dbReference type="EMBL" id="WXL24140.1"/>
    </source>
</evidence>
<evidence type="ECO:0000256" key="5">
    <source>
        <dbReference type="ARBA" id="ARBA00022475"/>
    </source>
</evidence>
<dbReference type="SUPFAM" id="SSF158855">
    <property type="entry name" value="Lipase chaperone-like"/>
    <property type="match status" value="1"/>
</dbReference>
<dbReference type="Proteomes" id="UP001476583">
    <property type="component" value="Chromosome"/>
</dbReference>
<keyword evidence="6 16" id="KW-0997">Cell inner membrane</keyword>
<dbReference type="HAMAP" id="MF_00790">
    <property type="entry name" value="Lipase_chap"/>
    <property type="match status" value="1"/>
</dbReference>
<evidence type="ECO:0000313" key="18">
    <source>
        <dbReference type="Proteomes" id="UP001476583"/>
    </source>
</evidence>
<evidence type="ECO:0000256" key="14">
    <source>
        <dbReference type="ARBA" id="ARBA00031542"/>
    </source>
</evidence>
<sequence length="339" mass="38961">MKKLLLLFTVAFIVILAALFLYNPQPKTTAISQSPTRSIVSSQVTQVAPDNNLTALQKLPQMPSYMRDTEVDGVFKVDEAGNLLITDDIRRIFDYFLSTIGEESVEQSLKRLRGYIDSQLQEPAKSQAHEILNQYLQYQHELIALEMEHPQTTDISTLAQRESAVKALRERIFSSDVVAAFFGREQLYNEFTLQRLTILHDPNLSDETKTERIQQLRDALPEEMQDDALTRLLSELNQKTAALQANGGTDADLRKLRQQTVGVEATERLEQLDTKRSEWQKRLLGFQSERQKISDNTGLSDNEKEQAIKRLMEENFTDKERLRVDAALQLYELQQKEKK</sequence>
<evidence type="ECO:0000256" key="1">
    <source>
        <dbReference type="ARBA" id="ARBA00003280"/>
    </source>
</evidence>
<evidence type="ECO:0000256" key="2">
    <source>
        <dbReference type="ARBA" id="ARBA00004383"/>
    </source>
</evidence>
<keyword evidence="18" id="KW-1185">Reference proteome</keyword>
<accession>A0ABZ2REZ6</accession>
<evidence type="ECO:0000256" key="16">
    <source>
        <dbReference type="HAMAP-Rule" id="MF_00790"/>
    </source>
</evidence>
<evidence type="ECO:0000256" key="12">
    <source>
        <dbReference type="ARBA" id="ARBA00023186"/>
    </source>
</evidence>
<evidence type="ECO:0000256" key="6">
    <source>
        <dbReference type="ARBA" id="ARBA00022519"/>
    </source>
</evidence>
<evidence type="ECO:0000256" key="7">
    <source>
        <dbReference type="ARBA" id="ARBA00022692"/>
    </source>
</evidence>
<keyword evidence="5 16" id="KW-1003">Cell membrane</keyword>
<evidence type="ECO:0000256" key="11">
    <source>
        <dbReference type="ARBA" id="ARBA00023136"/>
    </source>
</evidence>
<dbReference type="EMBL" id="CP148074">
    <property type="protein sequence ID" value="WXL24140.1"/>
    <property type="molecule type" value="Genomic_DNA"/>
</dbReference>
<keyword evidence="12 16" id="KW-0143">Chaperone</keyword>
<evidence type="ECO:0000256" key="8">
    <source>
        <dbReference type="ARBA" id="ARBA00022963"/>
    </source>
</evidence>
<name>A0ABZ2REZ6_ECTME</name>
<comment type="function">
    <text evidence="1 16">May be involved in the folding of the extracellular lipase during its passage through the periplasm.</text>
</comment>
<keyword evidence="8 16" id="KW-0442">Lipid degradation</keyword>
<evidence type="ECO:0000256" key="3">
    <source>
        <dbReference type="ARBA" id="ARBA00010358"/>
    </source>
</evidence>
<evidence type="ECO:0000256" key="4">
    <source>
        <dbReference type="ARBA" id="ARBA00019692"/>
    </source>
</evidence>
<protein>
    <recommendedName>
        <fullName evidence="4 16">Lipase chaperone</fullName>
    </recommendedName>
    <alternativeName>
        <fullName evidence="16">Lipase activator protein</fullName>
    </alternativeName>
    <alternativeName>
        <fullName evidence="15 16">Lipase foldase</fullName>
    </alternativeName>
    <alternativeName>
        <fullName evidence="13 16">Lipase helper protein</fullName>
    </alternativeName>
    <alternativeName>
        <fullName evidence="14 16">Lipase modulator</fullName>
    </alternativeName>
</protein>
<comment type="subcellular location">
    <subcellularLocation>
        <location evidence="2">Cell inner membrane</location>
        <topology evidence="2">Single-pass membrane protein</topology>
        <orientation evidence="2">Periplasmic side</orientation>
    </subcellularLocation>
</comment>
<organism evidence="17 18">
    <name type="scientific">Ectopseudomonas mendocina</name>
    <name type="common">Pseudomonas mendocina</name>
    <dbReference type="NCBI Taxonomy" id="300"/>
    <lineage>
        <taxon>Bacteria</taxon>
        <taxon>Pseudomonadati</taxon>
        <taxon>Pseudomonadota</taxon>
        <taxon>Gammaproteobacteria</taxon>
        <taxon>Pseudomonadales</taxon>
        <taxon>Pseudomonadaceae</taxon>
        <taxon>Ectopseudomonas</taxon>
    </lineage>
</organism>
<evidence type="ECO:0000256" key="13">
    <source>
        <dbReference type="ARBA" id="ARBA00030948"/>
    </source>
</evidence>
<evidence type="ECO:0000256" key="15">
    <source>
        <dbReference type="ARBA" id="ARBA00033028"/>
    </source>
</evidence>
<proteinExistence type="inferred from homology"/>
<keyword evidence="9 16" id="KW-1133">Transmembrane helix</keyword>
<keyword evidence="11 16" id="KW-0472">Membrane</keyword>
<keyword evidence="7 16" id="KW-0812">Transmembrane</keyword>
<dbReference type="Pfam" id="PF03280">
    <property type="entry name" value="Lipase_chap"/>
    <property type="match status" value="1"/>
</dbReference>
<comment type="similarity">
    <text evidence="3 16">Belongs to the lipase chaperone family.</text>
</comment>
<dbReference type="NCBIfam" id="NF002334">
    <property type="entry name" value="PRK01294.1-2"/>
    <property type="match status" value="1"/>
</dbReference>
<keyword evidence="10 16" id="KW-0443">Lipid metabolism</keyword>
<evidence type="ECO:0000256" key="9">
    <source>
        <dbReference type="ARBA" id="ARBA00022989"/>
    </source>
</evidence>
<reference evidence="17 18" key="1">
    <citation type="submission" date="2024-03" db="EMBL/GenBank/DDBJ databases">
        <title>Complete genome of BD2.</title>
        <authorList>
            <person name="Cao G."/>
        </authorList>
    </citation>
    <scope>NUCLEOTIDE SEQUENCE [LARGE SCALE GENOMIC DNA]</scope>
    <source>
        <strain evidence="17 18">BD2</strain>
    </source>
</reference>